<evidence type="ECO:0000313" key="14">
    <source>
        <dbReference type="Proteomes" id="UP000197424"/>
    </source>
</evidence>
<evidence type="ECO:0000256" key="1">
    <source>
        <dbReference type="ARBA" id="ARBA00001970"/>
    </source>
</evidence>
<evidence type="ECO:0000256" key="11">
    <source>
        <dbReference type="ARBA" id="ARBA00023136"/>
    </source>
</evidence>
<dbReference type="GO" id="GO:0020037">
    <property type="term" value="F:heme binding"/>
    <property type="evidence" value="ECO:0007669"/>
    <property type="project" value="TreeGrafter"/>
</dbReference>
<keyword evidence="9" id="KW-1133">Transmembrane helix</keyword>
<dbReference type="InterPro" id="IPR011577">
    <property type="entry name" value="Cyt_b561_bac/Ni-Hgenase"/>
</dbReference>
<comment type="cofactor">
    <cofactor evidence="1">
        <name>heme b</name>
        <dbReference type="ChEBI" id="CHEBI:60344"/>
    </cofactor>
</comment>
<dbReference type="AlphaFoldDB" id="A0A248LL72"/>
<evidence type="ECO:0000256" key="7">
    <source>
        <dbReference type="ARBA" id="ARBA00022723"/>
    </source>
</evidence>
<dbReference type="GO" id="GO:0009055">
    <property type="term" value="F:electron transfer activity"/>
    <property type="evidence" value="ECO:0007669"/>
    <property type="project" value="InterPro"/>
</dbReference>
<protein>
    <submittedName>
        <fullName evidence="13">Cytochrome B561</fullName>
    </submittedName>
</protein>
<dbReference type="EMBL" id="CP022115">
    <property type="protein sequence ID" value="ASJ25412.1"/>
    <property type="molecule type" value="Genomic_DNA"/>
</dbReference>
<keyword evidence="8" id="KW-0249">Electron transport</keyword>
<keyword evidence="3" id="KW-0813">Transport</keyword>
<evidence type="ECO:0000256" key="4">
    <source>
        <dbReference type="ARBA" id="ARBA00022475"/>
    </source>
</evidence>
<sequence>MLRNSPHSFGWPARWLHWLTAAAVIAALVFIETKDWFPRGSATRAGIFYAHVQAGLIAFLLVVPRLAWRLANRPPGITPPLSRRMQQLSDLTHWLMYALILCLPVLGLLSLQAKGTPPALFGLPLPLLTEPAPTLAHDLKDWHENLGNVLLWLAILHVLAAWWHHKILRDDTLTRLTGPWRP</sequence>
<evidence type="ECO:0000256" key="10">
    <source>
        <dbReference type="ARBA" id="ARBA00023004"/>
    </source>
</evidence>
<dbReference type="InterPro" id="IPR016174">
    <property type="entry name" value="Di-haem_cyt_TM"/>
</dbReference>
<comment type="subcellular location">
    <subcellularLocation>
        <location evidence="2">Cell membrane</location>
        <topology evidence="2">Multi-pass membrane protein</topology>
    </subcellularLocation>
</comment>
<comment type="similarity">
    <text evidence="12">Belongs to the cytochrome b561 family.</text>
</comment>
<dbReference type="GO" id="GO:0046872">
    <property type="term" value="F:metal ion binding"/>
    <property type="evidence" value="ECO:0007669"/>
    <property type="project" value="UniProtKB-KW"/>
</dbReference>
<evidence type="ECO:0000256" key="8">
    <source>
        <dbReference type="ARBA" id="ARBA00022982"/>
    </source>
</evidence>
<evidence type="ECO:0000256" key="6">
    <source>
        <dbReference type="ARBA" id="ARBA00022692"/>
    </source>
</evidence>
<evidence type="ECO:0000256" key="9">
    <source>
        <dbReference type="ARBA" id="ARBA00022989"/>
    </source>
</evidence>
<gene>
    <name evidence="13" type="ORF">LHGZ1_2581</name>
</gene>
<dbReference type="RefSeq" id="WP_088861285.1">
    <property type="nucleotide sequence ID" value="NZ_CP022115.1"/>
</dbReference>
<evidence type="ECO:0000256" key="12">
    <source>
        <dbReference type="ARBA" id="ARBA00037975"/>
    </source>
</evidence>
<dbReference type="GO" id="GO:0022904">
    <property type="term" value="P:respiratory electron transport chain"/>
    <property type="evidence" value="ECO:0007669"/>
    <property type="project" value="InterPro"/>
</dbReference>
<accession>A0A248LL72</accession>
<evidence type="ECO:0000313" key="13">
    <source>
        <dbReference type="EMBL" id="ASJ25412.1"/>
    </source>
</evidence>
<reference evidence="14" key="1">
    <citation type="submission" date="2017-06" db="EMBL/GenBank/DDBJ databases">
        <title>Whole genome sequence of Laribacter hongkongensis LHGZ1.</title>
        <authorList>
            <person name="Chen D."/>
            <person name="Wu H."/>
            <person name="Chen J."/>
        </authorList>
    </citation>
    <scope>NUCLEOTIDE SEQUENCE [LARGE SCALE GENOMIC DNA]</scope>
    <source>
        <strain evidence="14">LHGZ1</strain>
    </source>
</reference>
<keyword evidence="11" id="KW-0472">Membrane</keyword>
<dbReference type="PANTHER" id="PTHR30529">
    <property type="entry name" value="CYTOCHROME B561"/>
    <property type="match status" value="1"/>
</dbReference>
<dbReference type="Proteomes" id="UP000197424">
    <property type="component" value="Chromosome"/>
</dbReference>
<dbReference type="OrthoDB" id="8723024at2"/>
<keyword evidence="4" id="KW-1003">Cell membrane</keyword>
<proteinExistence type="inferred from homology"/>
<organism evidence="13 14">
    <name type="scientific">Laribacter hongkongensis</name>
    <dbReference type="NCBI Taxonomy" id="168471"/>
    <lineage>
        <taxon>Bacteria</taxon>
        <taxon>Pseudomonadati</taxon>
        <taxon>Pseudomonadota</taxon>
        <taxon>Betaproteobacteria</taxon>
        <taxon>Neisseriales</taxon>
        <taxon>Aquaspirillaceae</taxon>
        <taxon>Laribacter</taxon>
    </lineage>
</organism>
<keyword evidence="7" id="KW-0479">Metal-binding</keyword>
<dbReference type="SUPFAM" id="SSF81342">
    <property type="entry name" value="Transmembrane di-heme cytochromes"/>
    <property type="match status" value="1"/>
</dbReference>
<keyword evidence="6" id="KW-0812">Transmembrane</keyword>
<dbReference type="PANTHER" id="PTHR30529:SF3">
    <property type="entry name" value="CYTOCHROME B561 HOMOLOG 1"/>
    <property type="match status" value="1"/>
</dbReference>
<dbReference type="GO" id="GO:0005886">
    <property type="term" value="C:plasma membrane"/>
    <property type="evidence" value="ECO:0007669"/>
    <property type="project" value="UniProtKB-SubCell"/>
</dbReference>
<keyword evidence="5" id="KW-0349">Heme</keyword>
<evidence type="ECO:0000256" key="2">
    <source>
        <dbReference type="ARBA" id="ARBA00004651"/>
    </source>
</evidence>
<name>A0A248LL72_9NEIS</name>
<keyword evidence="10" id="KW-0408">Iron</keyword>
<dbReference type="InterPro" id="IPR052168">
    <property type="entry name" value="Cytochrome_b561_oxidase"/>
</dbReference>
<dbReference type="Pfam" id="PF01292">
    <property type="entry name" value="Ni_hydr_CYTB"/>
    <property type="match status" value="1"/>
</dbReference>
<evidence type="ECO:0000256" key="3">
    <source>
        <dbReference type="ARBA" id="ARBA00022448"/>
    </source>
</evidence>
<evidence type="ECO:0000256" key="5">
    <source>
        <dbReference type="ARBA" id="ARBA00022617"/>
    </source>
</evidence>